<proteinExistence type="predicted"/>
<keyword evidence="3" id="KW-1185">Reference proteome</keyword>
<comment type="caution">
    <text evidence="2">The sequence shown here is derived from an EMBL/GenBank/DDBJ whole genome shotgun (WGS) entry which is preliminary data.</text>
</comment>
<dbReference type="InterPro" id="IPR045599">
    <property type="entry name" value="DUF6456"/>
</dbReference>
<sequence>MTERVAHVGPEFVASERVGEFPGWVPVAARNYLAHTEGGHSIRSLAREAQVHPSTILRRVRRVESLRDDPLVDSALRHLSVDIPAAEDKDRDEVLANESVPVLRRLAEAGSVLAVARDMEKGVVVREGNDGEPTRLAVVDRRLAEAMALRDWIACVAPDARIRRYRITPSGRQVLRRRMEEARPAGLAEAPASFIGIRAEEAICDESRLRHMRSSLPESPLAALARRRDGEGRPFLSRELVAAGERLREDFELVQGVRDGAVDWDQWLERLPGHRFAERSSQVNGPEAARSRMERALSDLGPGLADVALRCCCLLEGLEQLEKRLGWSARSGKVVLRIALERLRQHYGDTAERSKSLIG</sequence>
<protein>
    <submittedName>
        <fullName evidence="2">Helix-turn-helix domain-containing protein</fullName>
    </submittedName>
</protein>
<dbReference type="AlphaFoldDB" id="A0A5C4N2V8"/>
<dbReference type="Pfam" id="PF20057">
    <property type="entry name" value="DUF6456"/>
    <property type="match status" value="1"/>
</dbReference>
<accession>A0A5C4N2V8</accession>
<evidence type="ECO:0000313" key="2">
    <source>
        <dbReference type="EMBL" id="TNC51261.1"/>
    </source>
</evidence>
<dbReference type="Proteomes" id="UP000305887">
    <property type="component" value="Unassembled WGS sequence"/>
</dbReference>
<dbReference type="OrthoDB" id="7476630at2"/>
<evidence type="ECO:0000313" key="3">
    <source>
        <dbReference type="Proteomes" id="UP000305887"/>
    </source>
</evidence>
<dbReference type="EMBL" id="VDFU01000005">
    <property type="protein sequence ID" value="TNC51261.1"/>
    <property type="molecule type" value="Genomic_DNA"/>
</dbReference>
<organism evidence="2 3">
    <name type="scientific">Rubellimicrobium rubrum</name>
    <dbReference type="NCBI Taxonomy" id="2585369"/>
    <lineage>
        <taxon>Bacteria</taxon>
        <taxon>Pseudomonadati</taxon>
        <taxon>Pseudomonadota</taxon>
        <taxon>Alphaproteobacteria</taxon>
        <taxon>Rhodobacterales</taxon>
        <taxon>Roseobacteraceae</taxon>
        <taxon>Rubellimicrobium</taxon>
    </lineage>
</organism>
<feature type="domain" description="DUF6456" evidence="1">
    <location>
        <begin position="213"/>
        <end position="348"/>
    </location>
</feature>
<gene>
    <name evidence="2" type="ORF">FHG66_06500</name>
</gene>
<evidence type="ECO:0000259" key="1">
    <source>
        <dbReference type="Pfam" id="PF20057"/>
    </source>
</evidence>
<name>A0A5C4N2V8_9RHOB</name>
<reference evidence="2 3" key="1">
    <citation type="submission" date="2019-06" db="EMBL/GenBank/DDBJ databases">
        <title>YIM 131921 draft genome.</title>
        <authorList>
            <person name="Jiang L."/>
        </authorList>
    </citation>
    <scope>NUCLEOTIDE SEQUENCE [LARGE SCALE GENOMIC DNA]</scope>
    <source>
        <strain evidence="2 3">YIM 131921</strain>
    </source>
</reference>